<comment type="cofactor">
    <cofactor evidence="9 11">
        <name>Mg(2+)</name>
        <dbReference type="ChEBI" id="CHEBI:18420"/>
    </cofactor>
    <text evidence="9 11">Binds 1 Mg(2+) ion per subunit.</text>
</comment>
<feature type="domain" description="Glutathione synthase substrate-binding" evidence="12">
    <location>
        <begin position="225"/>
        <end position="350"/>
    </location>
</feature>
<dbReference type="Pfam" id="PF03199">
    <property type="entry name" value="GSH_synthase"/>
    <property type="match status" value="1"/>
</dbReference>
<dbReference type="InterPro" id="IPR016185">
    <property type="entry name" value="PreATP-grasp_dom_sf"/>
</dbReference>
<dbReference type="InterPro" id="IPR014049">
    <property type="entry name" value="Glutathione_synthase_N_euk"/>
</dbReference>
<dbReference type="PIRSF" id="PIRSF001558">
    <property type="entry name" value="GSHase"/>
    <property type="match status" value="1"/>
</dbReference>
<protein>
    <recommendedName>
        <fullName evidence="9">Glutathione synthetase</fullName>
        <shortName evidence="9">GSH-S</shortName>
        <ecNumber evidence="9">6.3.2.3</ecNumber>
    </recommendedName>
</protein>
<comment type="similarity">
    <text evidence="2 9">Belongs to the eukaryotic GSH synthase family.</text>
</comment>
<evidence type="ECO:0000256" key="2">
    <source>
        <dbReference type="ARBA" id="ARBA00010385"/>
    </source>
</evidence>
<dbReference type="SUPFAM" id="SSF56059">
    <property type="entry name" value="Glutathione synthetase ATP-binding domain-like"/>
    <property type="match status" value="1"/>
</dbReference>
<dbReference type="Gene3D" id="3.30.1490.80">
    <property type="match status" value="1"/>
</dbReference>
<dbReference type="GO" id="GO:0043295">
    <property type="term" value="F:glutathione binding"/>
    <property type="evidence" value="ECO:0007669"/>
    <property type="project" value="UniProtKB-UniRule"/>
</dbReference>
<feature type="binding site" evidence="10">
    <location>
        <position position="483"/>
    </location>
    <ligand>
        <name>ATP</name>
        <dbReference type="ChEBI" id="CHEBI:30616"/>
    </ligand>
</feature>
<dbReference type="PANTHER" id="PTHR11130:SF0">
    <property type="entry name" value="GLUTATHIONE SYNTHETASE"/>
    <property type="match status" value="1"/>
</dbReference>
<dbReference type="GO" id="GO:0000287">
    <property type="term" value="F:magnesium ion binding"/>
    <property type="evidence" value="ECO:0007669"/>
    <property type="project" value="UniProtKB-UniRule"/>
</dbReference>
<dbReference type="PANTHER" id="PTHR11130">
    <property type="entry name" value="GLUTATHIONE SYNTHETASE"/>
    <property type="match status" value="1"/>
</dbReference>
<feature type="binding site" evidence="10">
    <location>
        <position position="511"/>
    </location>
    <ligand>
        <name>ATP</name>
        <dbReference type="ChEBI" id="CHEBI:30616"/>
    </ligand>
</feature>
<keyword evidence="8 9" id="KW-0460">Magnesium</keyword>
<evidence type="ECO:0000256" key="10">
    <source>
        <dbReference type="PIRSR" id="PIRSR001558-1"/>
    </source>
</evidence>
<dbReference type="InterPro" id="IPR014042">
    <property type="entry name" value="Glutathione_synthase_a-hlx"/>
</dbReference>
<keyword evidence="6 9" id="KW-0547">Nucleotide-binding</keyword>
<dbReference type="Gene3D" id="3.40.50.1760">
    <property type="entry name" value="Glutathione synthase, substrate-binding domain superfamily, eukaryotic"/>
    <property type="match status" value="1"/>
</dbReference>
<dbReference type="GO" id="GO:0004363">
    <property type="term" value="F:glutathione synthase activity"/>
    <property type="evidence" value="ECO:0007669"/>
    <property type="project" value="UniProtKB-UniRule"/>
</dbReference>
<dbReference type="GO" id="GO:0005524">
    <property type="term" value="F:ATP binding"/>
    <property type="evidence" value="ECO:0007669"/>
    <property type="project" value="UniProtKB-UniRule"/>
</dbReference>
<evidence type="ECO:0000256" key="11">
    <source>
        <dbReference type="PIRSR" id="PIRSR001558-2"/>
    </source>
</evidence>
<accession>A0A0S4J7U4</accession>
<dbReference type="Pfam" id="PF03917">
    <property type="entry name" value="GSH_synth_ATP"/>
    <property type="match status" value="1"/>
</dbReference>
<evidence type="ECO:0000256" key="1">
    <source>
        <dbReference type="ARBA" id="ARBA00004965"/>
    </source>
</evidence>
<dbReference type="OMA" id="NGLVMYP"/>
<dbReference type="UniPathway" id="UPA00142">
    <property type="reaction ID" value="UER00210"/>
</dbReference>
<dbReference type="Gene3D" id="3.30.470.20">
    <property type="entry name" value="ATP-grasp fold, B domain"/>
    <property type="match status" value="1"/>
</dbReference>
<keyword evidence="4 9" id="KW-0317">Glutathione biosynthesis</keyword>
<dbReference type="GO" id="GO:0005829">
    <property type="term" value="C:cytosol"/>
    <property type="evidence" value="ECO:0007669"/>
    <property type="project" value="TreeGrafter"/>
</dbReference>
<feature type="binding site" evidence="10">
    <location>
        <position position="517"/>
    </location>
    <ligand>
        <name>ATP</name>
        <dbReference type="ChEBI" id="CHEBI:30616"/>
    </ligand>
</feature>
<dbReference type="Gene3D" id="3.30.1490.50">
    <property type="match status" value="1"/>
</dbReference>
<dbReference type="Proteomes" id="UP000051952">
    <property type="component" value="Unassembled WGS sequence"/>
</dbReference>
<reference evidence="14" key="1">
    <citation type="submission" date="2015-09" db="EMBL/GenBank/DDBJ databases">
        <authorList>
            <consortium name="Pathogen Informatics"/>
        </authorList>
    </citation>
    <scope>NUCLEOTIDE SEQUENCE [LARGE SCALE GENOMIC DNA]</scope>
    <source>
        <strain evidence="14">Lake Konstanz</strain>
    </source>
</reference>
<dbReference type="InterPro" id="IPR004887">
    <property type="entry name" value="GSH_synth_subst-bd"/>
</dbReference>
<evidence type="ECO:0000256" key="4">
    <source>
        <dbReference type="ARBA" id="ARBA00022684"/>
    </source>
</evidence>
<feature type="binding site" evidence="11">
    <location>
        <position position="421"/>
    </location>
    <ligand>
        <name>Mg(2+)</name>
        <dbReference type="ChEBI" id="CHEBI:18420"/>
    </ligand>
</feature>
<dbReference type="InterPro" id="IPR037013">
    <property type="entry name" value="GSH-S_sub-bd_sf"/>
</dbReference>
<dbReference type="EC" id="6.3.2.3" evidence="9"/>
<comment type="catalytic activity">
    <reaction evidence="9">
        <text>gamma-L-glutamyl-L-cysteine + glycine + ATP = glutathione + ADP + phosphate + H(+)</text>
        <dbReference type="Rhea" id="RHEA:13557"/>
        <dbReference type="ChEBI" id="CHEBI:15378"/>
        <dbReference type="ChEBI" id="CHEBI:30616"/>
        <dbReference type="ChEBI" id="CHEBI:43474"/>
        <dbReference type="ChEBI" id="CHEBI:57305"/>
        <dbReference type="ChEBI" id="CHEBI:57925"/>
        <dbReference type="ChEBI" id="CHEBI:58173"/>
        <dbReference type="ChEBI" id="CHEBI:456216"/>
        <dbReference type="EC" id="6.3.2.3"/>
    </reaction>
</comment>
<evidence type="ECO:0000256" key="3">
    <source>
        <dbReference type="ARBA" id="ARBA00022598"/>
    </source>
</evidence>
<gene>
    <name evidence="13" type="ORF">BSAL_89105</name>
</gene>
<dbReference type="VEuPathDB" id="TriTrypDB:BSAL_89105"/>
<evidence type="ECO:0000259" key="12">
    <source>
        <dbReference type="Pfam" id="PF03199"/>
    </source>
</evidence>
<keyword evidence="5 9" id="KW-0479">Metal-binding</keyword>
<organism evidence="13 14">
    <name type="scientific">Bodo saltans</name>
    <name type="common">Flagellated protozoan</name>
    <dbReference type="NCBI Taxonomy" id="75058"/>
    <lineage>
        <taxon>Eukaryota</taxon>
        <taxon>Discoba</taxon>
        <taxon>Euglenozoa</taxon>
        <taxon>Kinetoplastea</taxon>
        <taxon>Metakinetoplastina</taxon>
        <taxon>Eubodonida</taxon>
        <taxon>Bodonidae</taxon>
        <taxon>Bodo</taxon>
    </lineage>
</organism>
<dbReference type="EMBL" id="CYKH01001133">
    <property type="protein sequence ID" value="CUG84905.1"/>
    <property type="molecule type" value="Genomic_DNA"/>
</dbReference>
<name>A0A0S4J7U4_BODSA</name>
<dbReference type="SUPFAM" id="SSF52440">
    <property type="entry name" value="PreATP-grasp domain"/>
    <property type="match status" value="1"/>
</dbReference>
<sequence>MTSKSPTTTVPPSASVSFVTEEELVAKCITSGLVIRKAPNFTITHPPITLRPLCVSRKVFTEVTELQTVWNILVDTISRDISFLTNALAHCAASDVAFTGRLLEIAKRIYGDSTAHAFLYQQAMLGVFRTDYMEDGRTKEWKNVEINTISVSFAGLAPRANAFHEYVAKAERVENPQEVQPEIRRGLSDVEIPLALAETHAYVVKNGFVDVEQGCAVSQQIFTPVVVFVIQENERNTGDQFLLSTKLLEAHGVRSVRRTMTQLSETMRLLPCAVKSTQGSTLRGLAGEPPVDEAPAPPPCAVFDNFVATVFYFRCAYVPSDFINEKCWEAREAMERSSAVKAPSLPHHLVGFKKIQQLLCDPSILRRYTSEESAVRLSKTFMGQYSLDPTEERHAGEPSIDALIADAAADPRKYVLKPQLEGGGNLVAGAALVATLQLPESDPMYHRIRNEYILMERIPFHARAGTILKEGVLVDIAGGLCSELGVFGTILCTSPGVVSFNRSVGTLVRTKPADVDDGGVMAGVAALDSLAIEGGALSH</sequence>
<evidence type="ECO:0000256" key="5">
    <source>
        <dbReference type="ARBA" id="ARBA00022723"/>
    </source>
</evidence>
<evidence type="ECO:0000256" key="7">
    <source>
        <dbReference type="ARBA" id="ARBA00022840"/>
    </source>
</evidence>
<feature type="binding site" evidence="10">
    <location>
        <begin position="455"/>
        <end position="458"/>
    </location>
    <ligand>
        <name>ATP</name>
        <dbReference type="ChEBI" id="CHEBI:30616"/>
    </ligand>
</feature>
<evidence type="ECO:0000313" key="14">
    <source>
        <dbReference type="Proteomes" id="UP000051952"/>
    </source>
</evidence>
<feature type="binding site" evidence="10">
    <location>
        <position position="353"/>
    </location>
    <ligand>
        <name>ATP</name>
        <dbReference type="ChEBI" id="CHEBI:30616"/>
    </ligand>
</feature>
<feature type="binding site" evidence="10">
    <location>
        <position position="509"/>
    </location>
    <ligand>
        <name>substrate</name>
    </ligand>
</feature>
<evidence type="ECO:0000256" key="8">
    <source>
        <dbReference type="ARBA" id="ARBA00022842"/>
    </source>
</evidence>
<dbReference type="InterPro" id="IPR014709">
    <property type="entry name" value="Glutathione_synthase_C_euk"/>
</dbReference>
<dbReference type="Gene3D" id="1.10.1080.10">
    <property type="entry name" value="Glutathione Synthetase, Chain A, domain 3"/>
    <property type="match status" value="1"/>
</dbReference>
<keyword evidence="14" id="KW-1185">Reference proteome</keyword>
<proteinExistence type="inferred from homology"/>
<evidence type="ECO:0000256" key="9">
    <source>
        <dbReference type="PIRNR" id="PIRNR001558"/>
    </source>
</evidence>
<comment type="pathway">
    <text evidence="1 9">Sulfur metabolism; glutathione biosynthesis; glutathione from L-cysteine and L-glutamate: step 2/2.</text>
</comment>
<dbReference type="OrthoDB" id="2020073at2759"/>
<dbReference type="AlphaFoldDB" id="A0A0S4J7U4"/>
<feature type="binding site" evidence="10">
    <location>
        <position position="240"/>
    </location>
    <ligand>
        <name>substrate</name>
    </ligand>
</feature>
<evidence type="ECO:0000313" key="13">
    <source>
        <dbReference type="EMBL" id="CUG84905.1"/>
    </source>
</evidence>
<keyword evidence="3 9" id="KW-0436">Ligase</keyword>
<evidence type="ECO:0000256" key="6">
    <source>
        <dbReference type="ARBA" id="ARBA00022741"/>
    </source>
</evidence>
<keyword evidence="7 9" id="KW-0067">ATP-binding</keyword>
<dbReference type="InterPro" id="IPR005615">
    <property type="entry name" value="Glutathione_synthase"/>
</dbReference>